<gene>
    <name evidence="1" type="ordered locus">SJA_C1-18210</name>
</gene>
<dbReference type="KEGG" id="sjp:SJA_C1-18210"/>
<dbReference type="EMBL" id="AP010803">
    <property type="protein sequence ID" value="BAI96655.1"/>
    <property type="molecule type" value="Genomic_DNA"/>
</dbReference>
<evidence type="ECO:0000313" key="2">
    <source>
        <dbReference type="Proteomes" id="UP000007753"/>
    </source>
</evidence>
<organism evidence="1 2">
    <name type="scientific">Sphingobium indicum (strain DSM 16413 / CCM 7287 / MTCC 6362 / UT26 / NBRC 101211 / UT26S)</name>
    <name type="common">Sphingobium japonicum</name>
    <dbReference type="NCBI Taxonomy" id="452662"/>
    <lineage>
        <taxon>Bacteria</taxon>
        <taxon>Pseudomonadati</taxon>
        <taxon>Pseudomonadota</taxon>
        <taxon>Alphaproteobacteria</taxon>
        <taxon>Sphingomonadales</taxon>
        <taxon>Sphingomonadaceae</taxon>
        <taxon>Sphingobium</taxon>
    </lineage>
</organism>
<dbReference type="STRING" id="452662.SJA_C1-18210"/>
<proteinExistence type="predicted"/>
<dbReference type="Proteomes" id="UP000007753">
    <property type="component" value="Chromosome 1"/>
</dbReference>
<name>D4Z223_SPHIU</name>
<dbReference type="eggNOG" id="COG0175">
    <property type="taxonomic scope" value="Bacteria"/>
</dbReference>
<evidence type="ECO:0000313" key="1">
    <source>
        <dbReference type="EMBL" id="BAI96655.1"/>
    </source>
</evidence>
<protein>
    <submittedName>
        <fullName evidence="1">Uncharacterized protein</fullName>
    </submittedName>
</protein>
<sequence length="93" mass="10783">MRLIVLVEARAAPRLHTVEGLWRRSTKTRPGSMTEFIRTRRLLDSAEIDRIIATAPLDLVRFQDVAADIPIEERPTMRQWIDRFNEGIDRLAA</sequence>
<dbReference type="AlphaFoldDB" id="D4Z223"/>
<accession>D4Z223</accession>
<keyword evidence="2" id="KW-1185">Reference proteome</keyword>
<reference evidence="1 2" key="1">
    <citation type="journal article" date="2010" name="J. Bacteriol.">
        <title>Complete genome sequence of the representative gamma-hexachlorocyclohexane-degrading bacterium Sphingobium japonicum UT26.</title>
        <authorList>
            <person name="Nagata Y."/>
            <person name="Ohtsubo Y."/>
            <person name="Endo R."/>
            <person name="Ichikawa N."/>
            <person name="Ankai A."/>
            <person name="Oguchi A."/>
            <person name="Fukui S."/>
            <person name="Fujita N."/>
            <person name="Tsuda M."/>
        </authorList>
    </citation>
    <scope>NUCLEOTIDE SEQUENCE [LARGE SCALE GENOMIC DNA]</scope>
    <source>
        <strain evidence="2">DSM 16413 / CCM 7287 / MTCC 6362 / UT26 / NBRC 101211 / UT26S</strain>
    </source>
</reference>
<dbReference type="HOGENOM" id="CLU_167619_0_0_5"/>